<evidence type="ECO:0000256" key="3">
    <source>
        <dbReference type="ARBA" id="ARBA00022517"/>
    </source>
</evidence>
<name>A0A183IIR9_9BILA</name>
<dbReference type="EMBL" id="UZAM01007789">
    <property type="protein sequence ID" value="VDP01423.1"/>
    <property type="molecule type" value="Genomic_DNA"/>
</dbReference>
<dbReference type="InterPro" id="IPR012974">
    <property type="entry name" value="NOP58/56_N"/>
</dbReference>
<dbReference type="AlphaFoldDB" id="A0A183IIR9"/>
<accession>A0A183IIR9</accession>
<evidence type="ECO:0000256" key="1">
    <source>
        <dbReference type="ARBA" id="ARBA00004604"/>
    </source>
</evidence>
<evidence type="ECO:0000313" key="7">
    <source>
        <dbReference type="EMBL" id="VDP01423.1"/>
    </source>
</evidence>
<keyword evidence="8" id="KW-1185">Reference proteome</keyword>
<dbReference type="Pfam" id="PF01798">
    <property type="entry name" value="Nop"/>
    <property type="match status" value="1"/>
</dbReference>
<protein>
    <recommendedName>
        <fullName evidence="5">Nucleolar protein 56</fullName>
    </recommendedName>
</protein>
<feature type="domain" description="Nop" evidence="6">
    <location>
        <begin position="295"/>
        <end position="347"/>
    </location>
</feature>
<dbReference type="WBParaSite" id="SBAD_0000367401-mRNA-1">
    <property type="protein sequence ID" value="SBAD_0000367401-mRNA-1"/>
    <property type="gene ID" value="SBAD_0000367401"/>
</dbReference>
<dbReference type="InterPro" id="IPR012976">
    <property type="entry name" value="NOSIC"/>
</dbReference>
<dbReference type="Pfam" id="PF08156">
    <property type="entry name" value="NOP5NT"/>
    <property type="match status" value="1"/>
</dbReference>
<dbReference type="InterPro" id="IPR045056">
    <property type="entry name" value="Nop56/Nop58"/>
</dbReference>
<dbReference type="InterPro" id="IPR042239">
    <property type="entry name" value="Nop_C"/>
</dbReference>
<evidence type="ECO:0000313" key="8">
    <source>
        <dbReference type="Proteomes" id="UP000270296"/>
    </source>
</evidence>
<dbReference type="GO" id="GO:0042254">
    <property type="term" value="P:ribosome biogenesis"/>
    <property type="evidence" value="ECO:0007669"/>
    <property type="project" value="UniProtKB-KW"/>
</dbReference>
<evidence type="ECO:0000259" key="6">
    <source>
        <dbReference type="PROSITE" id="PS51358"/>
    </source>
</evidence>
<dbReference type="InterPro" id="IPR002687">
    <property type="entry name" value="Nop_dom"/>
</dbReference>
<organism evidence="9">
    <name type="scientific">Soboliphyme baturini</name>
    <dbReference type="NCBI Taxonomy" id="241478"/>
    <lineage>
        <taxon>Eukaryota</taxon>
        <taxon>Metazoa</taxon>
        <taxon>Ecdysozoa</taxon>
        <taxon>Nematoda</taxon>
        <taxon>Enoplea</taxon>
        <taxon>Dorylaimia</taxon>
        <taxon>Dioctophymatida</taxon>
        <taxon>Dioctophymatoidea</taxon>
        <taxon>Soboliphymatidae</taxon>
        <taxon>Soboliphyme</taxon>
    </lineage>
</organism>
<dbReference type="InterPro" id="IPR036070">
    <property type="entry name" value="Nop_dom_sf"/>
</dbReference>
<dbReference type="SUPFAM" id="SSF89124">
    <property type="entry name" value="Nop domain"/>
    <property type="match status" value="1"/>
</dbReference>
<gene>
    <name evidence="7" type="ORF">SBAD_LOCUS3515</name>
</gene>
<reference evidence="7 8" key="2">
    <citation type="submission" date="2018-11" db="EMBL/GenBank/DDBJ databases">
        <authorList>
            <consortium name="Pathogen Informatics"/>
        </authorList>
    </citation>
    <scope>NUCLEOTIDE SEQUENCE [LARGE SCALE GENOMIC DNA]</scope>
</reference>
<keyword evidence="3" id="KW-0690">Ribosome biogenesis</keyword>
<evidence type="ECO:0000256" key="4">
    <source>
        <dbReference type="ARBA" id="ARBA00023242"/>
    </source>
</evidence>
<proteinExistence type="inferred from homology"/>
<reference evidence="9" key="1">
    <citation type="submission" date="2016-06" db="UniProtKB">
        <authorList>
            <consortium name="WormBaseParasite"/>
        </authorList>
    </citation>
    <scope>IDENTIFICATION</scope>
</reference>
<dbReference type="GO" id="GO:0030515">
    <property type="term" value="F:snoRNA binding"/>
    <property type="evidence" value="ECO:0007669"/>
    <property type="project" value="InterPro"/>
</dbReference>
<dbReference type="OrthoDB" id="6780543at2759"/>
<dbReference type="SMART" id="SM00931">
    <property type="entry name" value="NOSIC"/>
    <property type="match status" value="1"/>
</dbReference>
<dbReference type="PROSITE" id="PS51358">
    <property type="entry name" value="NOP"/>
    <property type="match status" value="1"/>
</dbReference>
<evidence type="ECO:0000256" key="5">
    <source>
        <dbReference type="ARBA" id="ARBA00040742"/>
    </source>
</evidence>
<dbReference type="GO" id="GO:0032040">
    <property type="term" value="C:small-subunit processome"/>
    <property type="evidence" value="ECO:0007669"/>
    <property type="project" value="InterPro"/>
</dbReference>
<comment type="subcellular location">
    <subcellularLocation>
        <location evidence="1">Nucleus</location>
        <location evidence="1">Nucleolus</location>
    </subcellularLocation>
</comment>
<comment type="similarity">
    <text evidence="2">Belongs to the NOP5/NOP56 family.</text>
</comment>
<keyword evidence="4" id="KW-0539">Nucleus</keyword>
<sequence>MESQVLVLFEHATGYNLFRLTEFEEVGNLLPQVEASILDVTKFSRLVQLIAFCPFQNAAHALDNCNAVSEGNIHLDLLNFLESNIPPLKKLTTTLGVGDSKLGSAISEQFPYIKCVHTGAIPEVIRGIRFHYTKLVKRLASGGDRAAQLGLGHSYSRAKVKFNVNRVDNMIIQAIALVDQLDKDINLFTMRIREWYSYHFPELFKLVPDQLTFCHCVKFIQDKKTLTTEKFDGLTEIVADEDKAQEIFSAAHSSMGMDISPIDLINIDMFSERIIDLIEFRKEMQEYLKQKMEACAPNLMTITGEQVGARLISQAGSLNNLAKIPASTIQILGAEKALFRALKTRGL</sequence>
<dbReference type="PANTHER" id="PTHR10894:SF0">
    <property type="entry name" value="NUCLEOLAR PROTEIN 56"/>
    <property type="match status" value="1"/>
</dbReference>
<dbReference type="FunFam" id="1.10.287.4070:FF:000002">
    <property type="entry name" value="Nucleolar protein 56"/>
    <property type="match status" value="1"/>
</dbReference>
<dbReference type="GO" id="GO:0031428">
    <property type="term" value="C:box C/D methylation guide snoRNP complex"/>
    <property type="evidence" value="ECO:0007669"/>
    <property type="project" value="InterPro"/>
</dbReference>
<dbReference type="Gene3D" id="1.10.246.90">
    <property type="entry name" value="Nop domain"/>
    <property type="match status" value="1"/>
</dbReference>
<evidence type="ECO:0000313" key="9">
    <source>
        <dbReference type="WBParaSite" id="SBAD_0000367401-mRNA-1"/>
    </source>
</evidence>
<evidence type="ECO:0000256" key="2">
    <source>
        <dbReference type="ARBA" id="ARBA00009211"/>
    </source>
</evidence>
<dbReference type="Proteomes" id="UP000270296">
    <property type="component" value="Unassembled WGS sequence"/>
</dbReference>
<dbReference type="Gene3D" id="1.10.287.4070">
    <property type="match status" value="1"/>
</dbReference>
<dbReference type="PANTHER" id="PTHR10894">
    <property type="entry name" value="NUCLEOLAR PROTEIN 5 NUCLEOLAR PROTEIN NOP5 NOP58"/>
    <property type="match status" value="1"/>
</dbReference>